<sequence>MSDRKRRQLIQAILSAPLAAGAVLPGRAAAQGQSLPAWQPGLLDIHHIATGRGNATLMVLPDGTTLLMDAGATDDSLDVSFSPRPDGSRRPGQWIARYIQRRLKETGTQALDYLMVSHFHPDHTGDVGADAPPSRLGPYRLSGVTDVAEMVPIGTVVDRDFPGYDYPTVWTAPFATNYFSYVKSRVTKGQDVQRFRVGTDKQFVGKGHHRVPGKFGVRNLVANGEVWTGVGEGTVKMFPPLDTLDRKDYPNENLCSSGLRLDYGDFRYFSCGDLTSYTYDGEQPWRDVLTAAARASGPVDVATADHHGLFDGLSADTVRLLRPQAWMIQTWHISQPDLLQLERMFSERLYPGAREVYATSVMKENLVANRRMLSRLKSIDGHIVVRVAQDGTFNIFVTDNADESDRVKMVSGPHRSSRKSA</sequence>
<dbReference type="PANTHER" id="PTHR30619:SF1">
    <property type="entry name" value="RECOMBINATION PROTEIN 2"/>
    <property type="match status" value="1"/>
</dbReference>
<organism evidence="1 2">
    <name type="scientific">Herbaspirillum chlorophenolicum</name>
    <dbReference type="NCBI Taxonomy" id="211589"/>
    <lineage>
        <taxon>Bacteria</taxon>
        <taxon>Pseudomonadati</taxon>
        <taxon>Pseudomonadota</taxon>
        <taxon>Betaproteobacteria</taxon>
        <taxon>Burkholderiales</taxon>
        <taxon>Oxalobacteraceae</taxon>
        <taxon>Herbaspirillum</taxon>
    </lineage>
</organism>
<accession>A0ABW8EWL1</accession>
<protein>
    <submittedName>
        <fullName evidence="1">ComEC/Rec2 family competence protein</fullName>
    </submittedName>
</protein>
<dbReference type="RefSeq" id="WP_402698193.1">
    <property type="nucleotide sequence ID" value="NZ_JBIUZV010000001.1"/>
</dbReference>
<dbReference type="EMBL" id="JBIUZV010000001">
    <property type="protein sequence ID" value="MFJ3044703.1"/>
    <property type="molecule type" value="Genomic_DNA"/>
</dbReference>
<dbReference type="Proteomes" id="UP001617427">
    <property type="component" value="Unassembled WGS sequence"/>
</dbReference>
<name>A0ABW8EWL1_9BURK</name>
<dbReference type="InterPro" id="IPR052159">
    <property type="entry name" value="Competence_DNA_uptake"/>
</dbReference>
<proteinExistence type="predicted"/>
<keyword evidence="2" id="KW-1185">Reference proteome</keyword>
<dbReference type="PANTHER" id="PTHR30619">
    <property type="entry name" value="DNA INTERNALIZATION/COMPETENCE PROTEIN COMEC/REC2"/>
    <property type="match status" value="1"/>
</dbReference>
<evidence type="ECO:0000313" key="1">
    <source>
        <dbReference type="EMBL" id="MFJ3044703.1"/>
    </source>
</evidence>
<dbReference type="InterPro" id="IPR036866">
    <property type="entry name" value="RibonucZ/Hydroxyglut_hydro"/>
</dbReference>
<dbReference type="InterPro" id="IPR006311">
    <property type="entry name" value="TAT_signal"/>
</dbReference>
<reference evidence="1 2" key="1">
    <citation type="submission" date="2024-10" db="EMBL/GenBank/DDBJ databases">
        <title>The Natural Products Discovery Center: Release of the First 8490 Sequenced Strains for Exploring Actinobacteria Biosynthetic Diversity.</title>
        <authorList>
            <person name="Kalkreuter E."/>
            <person name="Kautsar S.A."/>
            <person name="Yang D."/>
            <person name="Bader C.D."/>
            <person name="Teijaro C.N."/>
            <person name="Fluegel L."/>
            <person name="Davis C.M."/>
            <person name="Simpson J.R."/>
            <person name="Lauterbach L."/>
            <person name="Steele A.D."/>
            <person name="Gui C."/>
            <person name="Meng S."/>
            <person name="Li G."/>
            <person name="Viehrig K."/>
            <person name="Ye F."/>
            <person name="Su P."/>
            <person name="Kiefer A.F."/>
            <person name="Nichols A."/>
            <person name="Cepeda A.J."/>
            <person name="Yan W."/>
            <person name="Fan B."/>
            <person name="Jiang Y."/>
            <person name="Adhikari A."/>
            <person name="Zheng C.-J."/>
            <person name="Schuster L."/>
            <person name="Cowan T.M."/>
            <person name="Smanski M.J."/>
            <person name="Chevrette M.G."/>
            <person name="De Carvalho L.P.S."/>
            <person name="Shen B."/>
        </authorList>
    </citation>
    <scope>NUCLEOTIDE SEQUENCE [LARGE SCALE GENOMIC DNA]</scope>
    <source>
        <strain evidence="1 2">NPDC087045</strain>
    </source>
</reference>
<comment type="caution">
    <text evidence="1">The sequence shown here is derived from an EMBL/GenBank/DDBJ whole genome shotgun (WGS) entry which is preliminary data.</text>
</comment>
<dbReference type="SUPFAM" id="SSF56281">
    <property type="entry name" value="Metallo-hydrolase/oxidoreductase"/>
    <property type="match status" value="1"/>
</dbReference>
<evidence type="ECO:0000313" key="2">
    <source>
        <dbReference type="Proteomes" id="UP001617427"/>
    </source>
</evidence>
<gene>
    <name evidence="1" type="ORF">ACIPEN_02625</name>
</gene>
<dbReference type="PROSITE" id="PS51318">
    <property type="entry name" value="TAT"/>
    <property type="match status" value="1"/>
</dbReference>
<dbReference type="Gene3D" id="3.60.15.10">
    <property type="entry name" value="Ribonuclease Z/Hydroxyacylglutathione hydrolase-like"/>
    <property type="match status" value="1"/>
</dbReference>